<dbReference type="EMBL" id="BGPR01000311">
    <property type="protein sequence ID" value="GBM12312.1"/>
    <property type="molecule type" value="Genomic_DNA"/>
</dbReference>
<dbReference type="InterPro" id="IPR052709">
    <property type="entry name" value="Transposase-MT_Hybrid"/>
</dbReference>
<name>A0A4Y2D6B4_ARAVE</name>
<dbReference type="PANTHER" id="PTHR46060:SF1">
    <property type="entry name" value="MARINER MOS1 TRANSPOSASE-LIKE PROTEIN"/>
    <property type="match status" value="1"/>
</dbReference>
<accession>A0A4Y2D6B4</accession>
<reference evidence="1 2" key="1">
    <citation type="journal article" date="2019" name="Sci. Rep.">
        <title>Orb-weaving spider Araneus ventricosus genome elucidates the spidroin gene catalogue.</title>
        <authorList>
            <person name="Kono N."/>
            <person name="Nakamura H."/>
            <person name="Ohtoshi R."/>
            <person name="Moran D.A.P."/>
            <person name="Shinohara A."/>
            <person name="Yoshida Y."/>
            <person name="Fujiwara M."/>
            <person name="Mori M."/>
            <person name="Tomita M."/>
            <person name="Arakawa K."/>
        </authorList>
    </citation>
    <scope>NUCLEOTIDE SEQUENCE [LARGE SCALE GENOMIC DNA]</scope>
</reference>
<evidence type="ECO:0000313" key="1">
    <source>
        <dbReference type="EMBL" id="GBM12312.1"/>
    </source>
</evidence>
<dbReference type="InterPro" id="IPR036397">
    <property type="entry name" value="RNaseH_sf"/>
</dbReference>
<dbReference type="Proteomes" id="UP000499080">
    <property type="component" value="Unassembled WGS sequence"/>
</dbReference>
<evidence type="ECO:0008006" key="3">
    <source>
        <dbReference type="Google" id="ProtNLM"/>
    </source>
</evidence>
<evidence type="ECO:0000313" key="2">
    <source>
        <dbReference type="Proteomes" id="UP000499080"/>
    </source>
</evidence>
<gene>
    <name evidence="1" type="ORF">AVEN_155309_1</name>
</gene>
<protein>
    <recommendedName>
        <fullName evidence="3">Histone-lysine N-methyltransferase SETMAR</fullName>
    </recommendedName>
</protein>
<dbReference type="GO" id="GO:0003676">
    <property type="term" value="F:nucleic acid binding"/>
    <property type="evidence" value="ECO:0007669"/>
    <property type="project" value="InterPro"/>
</dbReference>
<keyword evidence="2" id="KW-1185">Reference proteome</keyword>
<dbReference type="AlphaFoldDB" id="A0A4Y2D6B4"/>
<comment type="caution">
    <text evidence="1">The sequence shown here is derived from an EMBL/GenBank/DDBJ whole genome shotgun (WGS) entry which is preliminary data.</text>
</comment>
<sequence>MHGRRAVLRVSIDYLPMSAAVNADCYCTTQENLRRAIQRRRSGVFRDGIVLLHYNAQHHESLGTPLLQKLRWELFFRPTYSSDLGPINYNLFQHLKRFLAGTNPPVTTFHSLTADFFDTGTQKFISGYHTCFSSDGSSVER</sequence>
<dbReference type="PANTHER" id="PTHR46060">
    <property type="entry name" value="MARINER MOS1 TRANSPOSASE-LIKE PROTEIN"/>
    <property type="match status" value="1"/>
</dbReference>
<proteinExistence type="predicted"/>
<dbReference type="Gene3D" id="3.30.420.10">
    <property type="entry name" value="Ribonuclease H-like superfamily/Ribonuclease H"/>
    <property type="match status" value="1"/>
</dbReference>
<organism evidence="1 2">
    <name type="scientific">Araneus ventricosus</name>
    <name type="common">Orbweaver spider</name>
    <name type="synonym">Epeira ventricosa</name>
    <dbReference type="NCBI Taxonomy" id="182803"/>
    <lineage>
        <taxon>Eukaryota</taxon>
        <taxon>Metazoa</taxon>
        <taxon>Ecdysozoa</taxon>
        <taxon>Arthropoda</taxon>
        <taxon>Chelicerata</taxon>
        <taxon>Arachnida</taxon>
        <taxon>Araneae</taxon>
        <taxon>Araneomorphae</taxon>
        <taxon>Entelegynae</taxon>
        <taxon>Araneoidea</taxon>
        <taxon>Araneidae</taxon>
        <taxon>Araneus</taxon>
    </lineage>
</organism>